<feature type="compositionally biased region" description="Polar residues" evidence="12">
    <location>
        <begin position="718"/>
        <end position="729"/>
    </location>
</feature>
<dbReference type="InterPro" id="IPR042322">
    <property type="entry name" value="Pbn1"/>
</dbReference>
<keyword evidence="10" id="KW-0472">Membrane</keyword>
<comment type="caution">
    <text evidence="13">The sequence shown here is derived from an EMBL/GenBank/DDBJ whole genome shotgun (WGS) entry which is preliminary data.</text>
</comment>
<evidence type="ECO:0000256" key="9">
    <source>
        <dbReference type="ARBA" id="ARBA00022989"/>
    </source>
</evidence>
<evidence type="ECO:0000256" key="10">
    <source>
        <dbReference type="ARBA" id="ARBA00023136"/>
    </source>
</evidence>
<evidence type="ECO:0000256" key="2">
    <source>
        <dbReference type="ARBA" id="ARBA00004687"/>
    </source>
</evidence>
<reference evidence="13 14" key="1">
    <citation type="submission" date="2024-01" db="EMBL/GenBank/DDBJ databases">
        <title>Complete genome of Cladobotryum mycophilum ATHUM6906.</title>
        <authorList>
            <person name="Christinaki A.C."/>
            <person name="Myridakis A.I."/>
            <person name="Kouvelis V.N."/>
        </authorList>
    </citation>
    <scope>NUCLEOTIDE SEQUENCE [LARGE SCALE GENOMIC DNA]</scope>
    <source>
        <strain evidence="13 14">ATHUM6906</strain>
    </source>
</reference>
<dbReference type="Pfam" id="PF08320">
    <property type="entry name" value="PIG-X"/>
    <property type="match status" value="1"/>
</dbReference>
<evidence type="ECO:0000256" key="11">
    <source>
        <dbReference type="ARBA" id="ARBA00023180"/>
    </source>
</evidence>
<sequence>MALSLVAQTKTRVFASAIDVGKRLSTAPLTTRSYSLVTRRFQFMSDLHLEIGQQYASFDFPAVAPFLVLAGDIGSLRDHDGYLAFLRRQTTRYNRVFLVLGNHEFYGIDYRTGLEKAQWLASDVSLEGKATLLHKRRYDLPDDSGVSILGCTLWSRIPDESSAAIAKGLNDYRQIQGWTVESHNKAHCNEVSWLQRQINEIQRDTEAPSGAVLVVTHHAPMMTGSGNPRFDANTCIYNNAGENHVHSPPGGAIDPTSLDIQDTKVQGPAIEAIREDKFTFTLQELPSELTGVLRNLKELHLRWTSPSGHGSLEPFSSRLSPGFHLSYTPSKQETHDPTHLCSILQAFGSLECTSPEAFTDLREGRHAGSAASYFYQDLENLDDFAAKASEIVCTNADSTCKARLLNLGSATGLDISYESTSQSFKISASWPLQQHEISASASPNRRTEVGILGRDMPPNLKPHELGISGILTVVGQQKEPSPTLFSFPSRHRITDGSFSSKFLTPTGLHPTLQLNVDTERPGEEDDECDLYAYLTLPKIIFADRYQLADELFLASKNLSATSYVSQPVDLEAPAYTTKTWGSNVLVKLAQPSIDSTEGTRIAEVPLHLRYLKPSQTGQVDTEVPYPVVFWACDNGAGTDFSNNPFDRLHLGYDGLFSQSTVFWHVSPKPEVGNRLTNPISVPVVTDEASKWVGLGTTAAVGLGFVWVLWKLLGVYSSSGHGSVEPTSKGQESKESKKRNKLEQLEQEVKIIQKAVQTKGGDSAWSPPSPRTAFSASSADQPPLSAGLRPTSTQNAAPLADPPTTLHAPVFPLQRRPKTGPTETRYLDKHAISGEEIDYYFTKFLQFFHPFLPLLRKKDPDECYQAQPMLFWVILYVTCRRYAKNEELFTMLLEHISKKIWSMLSIPALGLEEIHAILFICAWPLPTVRFATDPSSMLANVAMNASMMLGLHTGRGSNPQFCVGLRNPLTSTDEEASATWAACCILAQKASTSTGHPPPSFQFIDTRCKSNLETSYWADLLTMYNFQKFLNRFHAAAFAQVSASNSVPENTLRMWEVELEMLKPSMIRYDTEMARLTYQAALLEIQLYYFQGQPMENPVDPNLHMNTLKTFNTARALVLNAMDLEDRSRFIFHTTHAIFRSLMDAACVIAYLLHSVWAPDNMSPEDTDFLARRACESVLRCSIREADLPFRGEIIIETFWNHRELVPMFDSLPPAWLDRGNAGLTYGCLERFKAGMLTAQKTTDGVNKALKFIHPTRPDPTAGGTASTDNPDQESTTSTGELFHDVDLNMLMDDFSWVGGDGVILSLF</sequence>
<evidence type="ECO:0000256" key="1">
    <source>
        <dbReference type="ARBA" id="ARBA00004643"/>
    </source>
</evidence>
<dbReference type="EMBL" id="JAVFKD010000015">
    <property type="protein sequence ID" value="KAK5989107.1"/>
    <property type="molecule type" value="Genomic_DNA"/>
</dbReference>
<comment type="pathway">
    <text evidence="2">Glycolipid biosynthesis; glycosylphosphatidylinositol-anchor biosynthesis.</text>
</comment>
<keyword evidence="9" id="KW-1133">Transmembrane helix</keyword>
<dbReference type="SMART" id="SM00780">
    <property type="entry name" value="PIG-X"/>
    <property type="match status" value="1"/>
</dbReference>
<evidence type="ECO:0000256" key="8">
    <source>
        <dbReference type="ARBA" id="ARBA00022824"/>
    </source>
</evidence>
<comment type="subcellular location">
    <subcellularLocation>
        <location evidence="1">Endoplasmic reticulum membrane</location>
        <topology evidence="1">Single-pass type III membrane protein</topology>
    </subcellularLocation>
</comment>
<evidence type="ECO:0000256" key="12">
    <source>
        <dbReference type="SAM" id="MobiDB-lite"/>
    </source>
</evidence>
<feature type="compositionally biased region" description="Polar residues" evidence="12">
    <location>
        <begin position="1263"/>
        <end position="1278"/>
    </location>
</feature>
<evidence type="ECO:0000256" key="3">
    <source>
        <dbReference type="ARBA" id="ARBA00010345"/>
    </source>
</evidence>
<dbReference type="Proteomes" id="UP001338125">
    <property type="component" value="Unassembled WGS sequence"/>
</dbReference>
<accession>A0ABR0SAC2</accession>
<keyword evidence="6" id="KW-0337">GPI-anchor biosynthesis</keyword>
<comment type="similarity">
    <text evidence="3">Belongs to the PIGX family.</text>
</comment>
<evidence type="ECO:0000313" key="13">
    <source>
        <dbReference type="EMBL" id="KAK5989107.1"/>
    </source>
</evidence>
<keyword evidence="11" id="KW-0325">Glycoprotein</keyword>
<dbReference type="CDD" id="cd12148">
    <property type="entry name" value="fungal_TF_MHR"/>
    <property type="match status" value="1"/>
</dbReference>
<evidence type="ECO:0000256" key="5">
    <source>
        <dbReference type="ARBA" id="ARBA00020410"/>
    </source>
</evidence>
<evidence type="ECO:0000256" key="6">
    <source>
        <dbReference type="ARBA" id="ARBA00022502"/>
    </source>
</evidence>
<gene>
    <name evidence="13" type="ORF">PT974_10605</name>
</gene>
<evidence type="ECO:0000313" key="14">
    <source>
        <dbReference type="Proteomes" id="UP001338125"/>
    </source>
</evidence>
<keyword evidence="14" id="KW-1185">Reference proteome</keyword>
<organism evidence="13 14">
    <name type="scientific">Cladobotryum mycophilum</name>
    <dbReference type="NCBI Taxonomy" id="491253"/>
    <lineage>
        <taxon>Eukaryota</taxon>
        <taxon>Fungi</taxon>
        <taxon>Dikarya</taxon>
        <taxon>Ascomycota</taxon>
        <taxon>Pezizomycotina</taxon>
        <taxon>Sordariomycetes</taxon>
        <taxon>Hypocreomycetidae</taxon>
        <taxon>Hypocreales</taxon>
        <taxon>Hypocreaceae</taxon>
        <taxon>Cladobotryum</taxon>
    </lineage>
</organism>
<proteinExistence type="inferred from homology"/>
<feature type="region of interest" description="Disordered" evidence="12">
    <location>
        <begin position="718"/>
        <end position="741"/>
    </location>
</feature>
<dbReference type="SUPFAM" id="SSF56300">
    <property type="entry name" value="Metallo-dependent phosphatases"/>
    <property type="match status" value="1"/>
</dbReference>
<dbReference type="InterPro" id="IPR013233">
    <property type="entry name" value="PIG-X/PBN1"/>
</dbReference>
<keyword evidence="8" id="KW-0256">Endoplasmic reticulum</keyword>
<feature type="region of interest" description="Disordered" evidence="12">
    <location>
        <begin position="755"/>
        <end position="818"/>
    </location>
</feature>
<feature type="compositionally biased region" description="Basic and acidic residues" evidence="12">
    <location>
        <begin position="730"/>
        <end position="741"/>
    </location>
</feature>
<dbReference type="PANTHER" id="PTHR28533">
    <property type="entry name" value="PROTEIN PBN1"/>
    <property type="match status" value="1"/>
</dbReference>
<evidence type="ECO:0000256" key="4">
    <source>
        <dbReference type="ARBA" id="ARBA00019261"/>
    </source>
</evidence>
<feature type="region of interest" description="Disordered" evidence="12">
    <location>
        <begin position="1252"/>
        <end position="1278"/>
    </location>
</feature>
<protein>
    <recommendedName>
        <fullName evidence="5">Protein PBN1</fullName>
    </recommendedName>
    <alternativeName>
        <fullName evidence="4">Protein pbn1</fullName>
    </alternativeName>
</protein>
<keyword evidence="7" id="KW-0812">Transmembrane</keyword>
<name>A0ABR0SAC2_9HYPO</name>
<dbReference type="InterPro" id="IPR029052">
    <property type="entry name" value="Metallo-depent_PP-like"/>
</dbReference>
<evidence type="ECO:0000256" key="7">
    <source>
        <dbReference type="ARBA" id="ARBA00022692"/>
    </source>
</evidence>
<dbReference type="PANTHER" id="PTHR28533:SF1">
    <property type="entry name" value="PROTEIN PBN1"/>
    <property type="match status" value="1"/>
</dbReference>